<evidence type="ECO:0000313" key="3">
    <source>
        <dbReference type="Proteomes" id="UP000309819"/>
    </source>
</evidence>
<dbReference type="InterPro" id="IPR010982">
    <property type="entry name" value="Lambda_DNA-bd_dom_sf"/>
</dbReference>
<accession>A0A5R8YZY2</accession>
<organism evidence="2 3">
    <name type="scientific">Pseudomonas mosselii</name>
    <dbReference type="NCBI Taxonomy" id="78327"/>
    <lineage>
        <taxon>Bacteria</taxon>
        <taxon>Pseudomonadati</taxon>
        <taxon>Pseudomonadota</taxon>
        <taxon>Gammaproteobacteria</taxon>
        <taxon>Pseudomonadales</taxon>
        <taxon>Pseudomonadaceae</taxon>
        <taxon>Pseudomonas</taxon>
    </lineage>
</organism>
<dbReference type="Pfam" id="PF01381">
    <property type="entry name" value="HTH_3"/>
    <property type="match status" value="1"/>
</dbReference>
<protein>
    <submittedName>
        <fullName evidence="2">Helix-turn-helix transcriptional regulator</fullName>
    </submittedName>
</protein>
<feature type="domain" description="HTH cro/C1-type" evidence="1">
    <location>
        <begin position="44"/>
        <end position="79"/>
    </location>
</feature>
<dbReference type="AlphaFoldDB" id="A0A5R8YZY2"/>
<name>A0A5R8YZY2_9PSED</name>
<evidence type="ECO:0000313" key="2">
    <source>
        <dbReference type="EMBL" id="TLP59020.1"/>
    </source>
</evidence>
<dbReference type="InterPro" id="IPR001387">
    <property type="entry name" value="Cro/C1-type_HTH"/>
</dbReference>
<dbReference type="Proteomes" id="UP000309819">
    <property type="component" value="Unassembled WGS sequence"/>
</dbReference>
<dbReference type="EMBL" id="VAUO01000006">
    <property type="protein sequence ID" value="TLP59020.1"/>
    <property type="molecule type" value="Genomic_DNA"/>
</dbReference>
<sequence length="108" mass="12399">MKLNVATYSLLWREPVRDLKQAFALALRDLRIHANKTQNDFPPDVSREYVSLLERGLRSPTLETIDSLAKVLGIPPLALIVQCYQKRDPERSLEDLLDEAKRNVKGRT</sequence>
<dbReference type="OrthoDB" id="8527218at2"/>
<dbReference type="CDD" id="cd00093">
    <property type="entry name" value="HTH_XRE"/>
    <property type="match status" value="1"/>
</dbReference>
<dbReference type="SMART" id="SM00530">
    <property type="entry name" value="HTH_XRE"/>
    <property type="match status" value="1"/>
</dbReference>
<reference evidence="2 3" key="1">
    <citation type="submission" date="2019-05" db="EMBL/GenBank/DDBJ databases">
        <title>Pseudomonas sp. SC006 isolated from lettuce that can produce HBGAs.</title>
        <authorList>
            <person name="Wang D."/>
            <person name="Liao N."/>
            <person name="Liu D."/>
            <person name="Zhang Z."/>
            <person name="Zou S."/>
        </authorList>
    </citation>
    <scope>NUCLEOTIDE SEQUENCE [LARGE SCALE GENOMIC DNA]</scope>
    <source>
        <strain evidence="2 3">SC006</strain>
    </source>
</reference>
<evidence type="ECO:0000259" key="1">
    <source>
        <dbReference type="PROSITE" id="PS50943"/>
    </source>
</evidence>
<proteinExistence type="predicted"/>
<dbReference type="PROSITE" id="PS50943">
    <property type="entry name" value="HTH_CROC1"/>
    <property type="match status" value="1"/>
</dbReference>
<dbReference type="GO" id="GO:0003677">
    <property type="term" value="F:DNA binding"/>
    <property type="evidence" value="ECO:0007669"/>
    <property type="project" value="InterPro"/>
</dbReference>
<dbReference type="Gene3D" id="1.10.260.40">
    <property type="entry name" value="lambda repressor-like DNA-binding domains"/>
    <property type="match status" value="1"/>
</dbReference>
<dbReference type="SUPFAM" id="SSF47413">
    <property type="entry name" value="lambda repressor-like DNA-binding domains"/>
    <property type="match status" value="1"/>
</dbReference>
<gene>
    <name evidence="2" type="ORF">FEM01_14020</name>
</gene>
<keyword evidence="3" id="KW-1185">Reference proteome</keyword>
<comment type="caution">
    <text evidence="2">The sequence shown here is derived from an EMBL/GenBank/DDBJ whole genome shotgun (WGS) entry which is preliminary data.</text>
</comment>